<evidence type="ECO:0000313" key="3">
    <source>
        <dbReference type="EMBL" id="KAF5314255.1"/>
    </source>
</evidence>
<accession>A0A8H5B028</accession>
<evidence type="ECO:0000256" key="2">
    <source>
        <dbReference type="SAM" id="Phobius"/>
    </source>
</evidence>
<sequence>MAGQGSSFGLLPSILIDDSNPAILYNGSWTVIADDASTDDGTSGSPILDTLHVLPVFNGSFSYDFIGTGVGVFTAMHNTRNYTAQCLVDGAQVPVTMPADLGNQPLCVAFGLPPDTPHTISVLILVEPDQIDERGPSGFCLDYILVEPSPSTSLDGYDLFIPTFEPLEGGDFDPSHFSFQIPTNGITSLSLSVSAGWIMGLNELKGYQTSVPGSNFNVSFTGTRLWWYGYGNITTAGTSPTLVYTVDGGRPTHFDWDNALFDVPVLLFNTSATRYGNHTVSVTYGGPNGTLPLSVHLLVVQGTQNATTTTNTTTTTTSSIPTTSSDNSSSKQPTPRAGSKPSHEALLGGSITVGLILLLAMISGWMFYLRRRRRRSFSTASLDIRPEPYDISVGGNTTTNGPRKARTSQHHTQAPYMQELEAPTITKWSRAAVSEEQVQEMETSGWSSPPTMDLSQLDRTASTTPHDGHFLEDTSAGTGTSTFTSATPQANDLRERDSGLRLGGSLLPPVYTTH</sequence>
<feature type="region of interest" description="Disordered" evidence="1">
    <location>
        <begin position="393"/>
        <end position="412"/>
    </location>
</feature>
<comment type="caution">
    <text evidence="3">The sequence shown here is derived from an EMBL/GenBank/DDBJ whole genome shotgun (WGS) entry which is preliminary data.</text>
</comment>
<name>A0A8H5B028_9AGAR</name>
<evidence type="ECO:0000256" key="1">
    <source>
        <dbReference type="SAM" id="MobiDB-lite"/>
    </source>
</evidence>
<keyword evidence="2" id="KW-0812">Transmembrane</keyword>
<feature type="region of interest" description="Disordered" evidence="1">
    <location>
        <begin position="308"/>
        <end position="344"/>
    </location>
</feature>
<dbReference type="Gene3D" id="2.60.120.260">
    <property type="entry name" value="Galactose-binding domain-like"/>
    <property type="match status" value="2"/>
</dbReference>
<feature type="compositionally biased region" description="Low complexity" evidence="1">
    <location>
        <begin position="308"/>
        <end position="330"/>
    </location>
</feature>
<dbReference type="AlphaFoldDB" id="A0A8H5B028"/>
<evidence type="ECO:0000313" key="4">
    <source>
        <dbReference type="Proteomes" id="UP000567179"/>
    </source>
</evidence>
<feature type="region of interest" description="Disordered" evidence="1">
    <location>
        <begin position="442"/>
        <end position="514"/>
    </location>
</feature>
<keyword evidence="4" id="KW-1185">Reference proteome</keyword>
<gene>
    <name evidence="3" type="ORF">D9619_012011</name>
</gene>
<dbReference type="EMBL" id="JAACJJ010000044">
    <property type="protein sequence ID" value="KAF5314255.1"/>
    <property type="molecule type" value="Genomic_DNA"/>
</dbReference>
<feature type="compositionally biased region" description="Low complexity" evidence="1">
    <location>
        <begin position="474"/>
        <end position="487"/>
    </location>
</feature>
<keyword evidence="2" id="KW-1133">Transmembrane helix</keyword>
<protein>
    <submittedName>
        <fullName evidence="3">Uncharacterized protein</fullName>
    </submittedName>
</protein>
<reference evidence="3 4" key="1">
    <citation type="journal article" date="2020" name="ISME J.">
        <title>Uncovering the hidden diversity of litter-decomposition mechanisms in mushroom-forming fungi.</title>
        <authorList>
            <person name="Floudas D."/>
            <person name="Bentzer J."/>
            <person name="Ahren D."/>
            <person name="Johansson T."/>
            <person name="Persson P."/>
            <person name="Tunlid A."/>
        </authorList>
    </citation>
    <scope>NUCLEOTIDE SEQUENCE [LARGE SCALE GENOMIC DNA]</scope>
    <source>
        <strain evidence="3 4">CBS 101986</strain>
    </source>
</reference>
<keyword evidence="2" id="KW-0472">Membrane</keyword>
<dbReference type="Proteomes" id="UP000567179">
    <property type="component" value="Unassembled WGS sequence"/>
</dbReference>
<proteinExistence type="predicted"/>
<feature type="compositionally biased region" description="Polar residues" evidence="1">
    <location>
        <begin position="442"/>
        <end position="465"/>
    </location>
</feature>
<organism evidence="3 4">
    <name type="scientific">Psilocybe cf. subviscida</name>
    <dbReference type="NCBI Taxonomy" id="2480587"/>
    <lineage>
        <taxon>Eukaryota</taxon>
        <taxon>Fungi</taxon>
        <taxon>Dikarya</taxon>
        <taxon>Basidiomycota</taxon>
        <taxon>Agaricomycotina</taxon>
        <taxon>Agaricomycetes</taxon>
        <taxon>Agaricomycetidae</taxon>
        <taxon>Agaricales</taxon>
        <taxon>Agaricineae</taxon>
        <taxon>Strophariaceae</taxon>
        <taxon>Psilocybe</taxon>
    </lineage>
</organism>
<feature type="transmembrane region" description="Helical" evidence="2">
    <location>
        <begin position="345"/>
        <end position="368"/>
    </location>
</feature>